<organism evidence="1 2">
    <name type="scientific">Stenotrophomonas maltophilia</name>
    <name type="common">Pseudomonas maltophilia</name>
    <name type="synonym">Xanthomonas maltophilia</name>
    <dbReference type="NCBI Taxonomy" id="40324"/>
    <lineage>
        <taxon>Bacteria</taxon>
        <taxon>Pseudomonadati</taxon>
        <taxon>Pseudomonadota</taxon>
        <taxon>Gammaproteobacteria</taxon>
        <taxon>Lysobacterales</taxon>
        <taxon>Lysobacteraceae</taxon>
        <taxon>Stenotrophomonas</taxon>
        <taxon>Stenotrophomonas maltophilia group</taxon>
    </lineage>
</organism>
<reference evidence="1 2" key="1">
    <citation type="submission" date="2017-06" db="EMBL/GenBank/DDBJ databases">
        <title>Genome sequencing and assembly of Stenotrophomonas maltophilia DF07.</title>
        <authorList>
            <person name="Iyer R."/>
        </authorList>
    </citation>
    <scope>NUCLEOTIDE SEQUENCE [LARGE SCALE GENOMIC DNA]</scope>
    <source>
        <strain evidence="1 2">DF07</strain>
    </source>
</reference>
<dbReference type="AlphaFoldDB" id="A0A270NM02"/>
<name>A0A270NM02_STEMA</name>
<dbReference type="EMBL" id="NJGC01000004">
    <property type="protein sequence ID" value="PAM73139.1"/>
    <property type="molecule type" value="Genomic_DNA"/>
</dbReference>
<evidence type="ECO:0008006" key="3">
    <source>
        <dbReference type="Google" id="ProtNLM"/>
    </source>
</evidence>
<gene>
    <name evidence="1" type="ORF">CEK00_04645</name>
</gene>
<proteinExistence type="predicted"/>
<evidence type="ECO:0000313" key="2">
    <source>
        <dbReference type="Proteomes" id="UP000216433"/>
    </source>
</evidence>
<dbReference type="Proteomes" id="UP000216433">
    <property type="component" value="Unassembled WGS sequence"/>
</dbReference>
<sequence length="148" mass="14894">MSTKLATGRNSGASSPAAGLLVVNDYSWPVEAAADGDLVLIGELPANHKLHSQGSGLFAKLDAGGKLAAQNVTVFIPDAIDGASTAGNTVIAPTAVVADTAAFTPVSLHLIAEALGSKPVNRPVYVKLNTAPGAQQGELILRLAAFPA</sequence>
<evidence type="ECO:0000313" key="1">
    <source>
        <dbReference type="EMBL" id="PAM73139.1"/>
    </source>
</evidence>
<comment type="caution">
    <text evidence="1">The sequence shown here is derived from an EMBL/GenBank/DDBJ whole genome shotgun (WGS) entry which is preliminary data.</text>
</comment>
<protein>
    <recommendedName>
        <fullName evidence="3">Head decoration protein</fullName>
    </recommendedName>
</protein>
<accession>A0A270NM02</accession>
<dbReference type="RefSeq" id="WP_095377379.1">
    <property type="nucleotide sequence ID" value="NZ_NJGC01000004.1"/>
</dbReference>